<feature type="compositionally biased region" description="Basic and acidic residues" evidence="1">
    <location>
        <begin position="411"/>
        <end position="420"/>
    </location>
</feature>
<keyword evidence="3" id="KW-1185">Reference proteome</keyword>
<feature type="compositionally biased region" description="Low complexity" evidence="1">
    <location>
        <begin position="248"/>
        <end position="257"/>
    </location>
</feature>
<evidence type="ECO:0000256" key="1">
    <source>
        <dbReference type="SAM" id="MobiDB-lite"/>
    </source>
</evidence>
<name>A0A4V1Q244_9AGAR</name>
<feature type="compositionally biased region" description="Polar residues" evidence="1">
    <location>
        <begin position="1"/>
        <end position="10"/>
    </location>
</feature>
<gene>
    <name evidence="2" type="ORF">EST38_g12056</name>
</gene>
<feature type="compositionally biased region" description="Low complexity" evidence="1">
    <location>
        <begin position="130"/>
        <end position="152"/>
    </location>
</feature>
<feature type="compositionally biased region" description="Basic residues" evidence="1">
    <location>
        <begin position="334"/>
        <end position="346"/>
    </location>
</feature>
<feature type="region of interest" description="Disordered" evidence="1">
    <location>
        <begin position="438"/>
        <end position="522"/>
    </location>
</feature>
<feature type="compositionally biased region" description="Low complexity" evidence="1">
    <location>
        <begin position="462"/>
        <end position="482"/>
    </location>
</feature>
<reference evidence="2 3" key="1">
    <citation type="submission" date="2019-01" db="EMBL/GenBank/DDBJ databases">
        <title>Draft genome sequence of Psathyrella aberdarensis IHI B618.</title>
        <authorList>
            <person name="Buettner E."/>
            <person name="Kellner H."/>
        </authorList>
    </citation>
    <scope>NUCLEOTIDE SEQUENCE [LARGE SCALE GENOMIC DNA]</scope>
    <source>
        <strain evidence="2 3">IHI B618</strain>
    </source>
</reference>
<proteinExistence type="predicted"/>
<dbReference type="Proteomes" id="UP000290288">
    <property type="component" value="Unassembled WGS sequence"/>
</dbReference>
<feature type="region of interest" description="Disordered" evidence="1">
    <location>
        <begin position="84"/>
        <end position="104"/>
    </location>
</feature>
<organism evidence="2 3">
    <name type="scientific">Candolleomyces aberdarensis</name>
    <dbReference type="NCBI Taxonomy" id="2316362"/>
    <lineage>
        <taxon>Eukaryota</taxon>
        <taxon>Fungi</taxon>
        <taxon>Dikarya</taxon>
        <taxon>Basidiomycota</taxon>
        <taxon>Agaricomycotina</taxon>
        <taxon>Agaricomycetes</taxon>
        <taxon>Agaricomycetidae</taxon>
        <taxon>Agaricales</taxon>
        <taxon>Agaricineae</taxon>
        <taxon>Psathyrellaceae</taxon>
        <taxon>Candolleomyces</taxon>
    </lineage>
</organism>
<evidence type="ECO:0000313" key="3">
    <source>
        <dbReference type="Proteomes" id="UP000290288"/>
    </source>
</evidence>
<dbReference type="AlphaFoldDB" id="A0A4V1Q244"/>
<dbReference type="EMBL" id="SDEE01000829">
    <property type="protein sequence ID" value="RXW13798.1"/>
    <property type="molecule type" value="Genomic_DNA"/>
</dbReference>
<comment type="caution">
    <text evidence="2">The sequence shown here is derived from an EMBL/GenBank/DDBJ whole genome shotgun (WGS) entry which is preliminary data.</text>
</comment>
<feature type="compositionally biased region" description="Basic and acidic residues" evidence="1">
    <location>
        <begin position="258"/>
        <end position="272"/>
    </location>
</feature>
<feature type="compositionally biased region" description="Basic and acidic residues" evidence="1">
    <location>
        <begin position="90"/>
        <end position="101"/>
    </location>
</feature>
<feature type="compositionally biased region" description="Polar residues" evidence="1">
    <location>
        <begin position="508"/>
        <end position="517"/>
    </location>
</feature>
<sequence>MPSRNSSPASVRSYASVASEGSHRSQSPVERSGAQPPSPGSKSSDTAVSGPIQLVEKYLPGGRTVNVEVRGTLSEAGDDVISVSSEFSDDGAHLDPDDSGYRGKAVNTRVVGTETQSIIQTRAAKRKSVNDSSSKVVVSLAGSSAGGRDAASLPAKPKGRSTSSKGVSSSATRSRVGTDRSPIQAQDEDQAVSSKTADRATRSVDPLPIHSPPADSSTSKSEKKSKRTRSNVSAAEVAQSASPKKPRNSNASASASRSRSDVGTKDERERVAESQSNNASTGKRDKSKRSRRDDESARARARPASSSTGADHIAPNKDEIQFNEDDGLSEYERARKKTSGSRRRSQRMVVTPDPSSDGSDEVELRGEDSDVPMDQYDVEDPFIDDSAVGNVPQDHSRESEALSRPSTLTRPEPRLPKENANKATVRFVPSTYFTFVLTSLAPSTPPKRRSSNKGKGVDRPGRSSPSRSSLPFMASAPVTGPLPVTPTPSSKTAPPRRTFGDVLGKNKAGQTQDSSDQGRLGGKDVLTLDDVTCLPVRDIPTKSEVVYPELQDPLLAMFYVDLPPLR</sequence>
<feature type="region of interest" description="Disordered" evidence="1">
    <location>
        <begin position="1"/>
        <end position="52"/>
    </location>
</feature>
<accession>A0A4V1Q244</accession>
<protein>
    <submittedName>
        <fullName evidence="2">Uncharacterized protein</fullName>
    </submittedName>
</protein>
<feature type="compositionally biased region" description="Low complexity" evidence="1">
    <location>
        <begin position="160"/>
        <end position="174"/>
    </location>
</feature>
<evidence type="ECO:0000313" key="2">
    <source>
        <dbReference type="EMBL" id="RXW13798.1"/>
    </source>
</evidence>
<feature type="region of interest" description="Disordered" evidence="1">
    <location>
        <begin position="118"/>
        <end position="423"/>
    </location>
</feature>